<organism evidence="4">
    <name type="scientific">Aptostichus sp. AS220</name>
    <dbReference type="NCBI Taxonomy" id="480073"/>
    <lineage>
        <taxon>Eukaryota</taxon>
        <taxon>Metazoa</taxon>
        <taxon>Ecdysozoa</taxon>
        <taxon>Arthropoda</taxon>
        <taxon>Chelicerata</taxon>
        <taxon>Arachnida</taxon>
        <taxon>Araneae</taxon>
        <taxon>Mygalomorphae</taxon>
        <taxon>Avicularoidea</taxon>
        <taxon>Euctenizidae</taxon>
        <taxon>Aptostichus</taxon>
    </lineage>
</organism>
<name>A8UAJ6_9ARAC</name>
<feature type="non-terminal residue" evidence="4">
    <location>
        <position position="1"/>
    </location>
</feature>
<dbReference type="EMBL" id="EU117161">
    <property type="protein sequence ID" value="ABW80564.1"/>
    <property type="molecule type" value="mRNA"/>
</dbReference>
<dbReference type="AlphaFoldDB" id="A8UAJ6"/>
<feature type="domain" description="Tubuliform egg casing silk strands structural" evidence="3">
    <location>
        <begin position="234"/>
        <end position="394"/>
    </location>
</feature>
<dbReference type="Pfam" id="PF11260">
    <property type="entry name" value="Spidroin_MaSp"/>
    <property type="match status" value="1"/>
</dbReference>
<feature type="domain" description="Tubuliform egg casing silk strands structural" evidence="3">
    <location>
        <begin position="413"/>
        <end position="569"/>
    </location>
</feature>
<feature type="domain" description="Tubuliform egg casing silk strands structural" evidence="3">
    <location>
        <begin position="55"/>
        <end position="215"/>
    </location>
</feature>
<evidence type="ECO:0000313" key="4">
    <source>
        <dbReference type="EMBL" id="ABW80564.1"/>
    </source>
</evidence>
<dbReference type="Pfam" id="PF12042">
    <property type="entry name" value="RP1-2"/>
    <property type="match status" value="3"/>
</dbReference>
<accession>A8UAJ6</accession>
<evidence type="ECO:0000259" key="2">
    <source>
        <dbReference type="Pfam" id="PF11260"/>
    </source>
</evidence>
<proteinExistence type="evidence at transcript level"/>
<protein>
    <submittedName>
        <fullName evidence="4">Fibroin 2</fullName>
    </submittedName>
</protein>
<evidence type="ECO:0000259" key="3">
    <source>
        <dbReference type="Pfam" id="PF12042"/>
    </source>
</evidence>
<dbReference type="InterPro" id="IPR021915">
    <property type="entry name" value="RP1-2"/>
</dbReference>
<sequence>SKVVSATSAKSASEATSASWTAASRTGASSTTTATSESGITASSVATGAAAAISKTAAGSSSITYLARSFSRSLVSYLLQSAEFHSVFYSGISSGIASHIASTAGTSTAESLDLASLKSVIATACGKAMAATNSEGGPHAFANSLGSAITAVLIENAILTSENYDYFAKEFAHIFSISASKVVSATSAKSASEATSASWTAASRTGASSTTTATSESGITASSVATGAAAAISKTAAGSSSITYLARSFSRSLVSYLLQSAEFHSVFYSGISSGIASHIASTAGTSTAESLDLASLKSVIATACGKAMAATNSDGGPHAFANSLGSAITAVLIENAILTSENYDYFAKEFAHIFSISASKVVSATSAKSASEATSASWTAASRTGASSTTTATSESGITASSVATGAAAAISKTAAGSSSITYLARSFSRSLVSYLLQSAEFHSVFYSGISSGIASHIASTAGTSTAESLDLASLKSVIATACGKAMAATNSEGGPHAFANSLGSAITAVLIENAILTSENYDYFAKEFAHIFSISASKVVSATSAKSASEATSASWTAASRTGASSTTTTTEATGSDASARRISSGASSETAASSVVDSSVFSGDVSDYSGFNVLPLVSDLLSSSSGLSSPAAIRRIDSLIPLLFSSASSNNLSASFLSNVLATSVSQISEGSSGLSATQIIIEALFELISGLMHILTSAHFDAVSRATSSATASALANSLSTAFSGVNNIA</sequence>
<dbReference type="Gene3D" id="1.10.274.60">
    <property type="entry name" value="Spidroin, repetitive domain"/>
    <property type="match status" value="3"/>
</dbReference>
<dbReference type="InterPro" id="IPR021001">
    <property type="entry name" value="Spidroin_C"/>
</dbReference>
<dbReference type="InterPro" id="IPR038542">
    <property type="entry name" value="Spidroin_C_sf"/>
</dbReference>
<evidence type="ECO:0000256" key="1">
    <source>
        <dbReference type="SAM" id="MobiDB-lite"/>
    </source>
</evidence>
<reference evidence="4" key="1">
    <citation type="journal article" date="2007" name="Mol. Biol. Evol.">
        <title>Expansion and intragenic homogenization of spider silk genes since the Triassic: evidence from Mygalomorphae (tarantulas and their kin) spidroins.</title>
        <authorList>
            <person name="Garb J.E."/>
            <person name="DiMauro T."/>
            <person name="Lewis R.V."/>
            <person name="Hayashi C.Y."/>
        </authorList>
    </citation>
    <scope>NUCLEOTIDE SEQUENCE</scope>
</reference>
<feature type="domain" description="Spidroin C-terminal" evidence="2">
    <location>
        <begin position="624"/>
        <end position="708"/>
    </location>
</feature>
<feature type="region of interest" description="Disordered" evidence="1">
    <location>
        <begin position="560"/>
        <end position="585"/>
    </location>
</feature>
<dbReference type="InterPro" id="IPR043070">
    <property type="entry name" value="Spidroin_repeat"/>
</dbReference>
<dbReference type="Gene3D" id="1.10.10.1350">
    <property type="entry name" value="Spidroin domain, C-terminal domain"/>
    <property type="match status" value="1"/>
</dbReference>